<reference evidence="3" key="1">
    <citation type="journal article" date="2014" name="Int. J. Syst. Evol. Microbiol.">
        <title>Complete genome sequence of Corynebacterium casei LMG S-19264T (=DSM 44701T), isolated from a smear-ripened cheese.</title>
        <authorList>
            <consortium name="US DOE Joint Genome Institute (JGI-PGF)"/>
            <person name="Walter F."/>
            <person name="Albersmeier A."/>
            <person name="Kalinowski J."/>
            <person name="Ruckert C."/>
        </authorList>
    </citation>
    <scope>NUCLEOTIDE SEQUENCE</scope>
    <source>
        <strain evidence="3">JCM 3051</strain>
    </source>
</reference>
<dbReference type="Gene3D" id="3.40.630.30">
    <property type="match status" value="1"/>
</dbReference>
<comment type="caution">
    <text evidence="3">The sequence shown here is derived from an EMBL/GenBank/DDBJ whole genome shotgun (WGS) entry which is preliminary data.</text>
</comment>
<feature type="domain" description="N-acetyltransferase" evidence="2">
    <location>
        <begin position="3"/>
        <end position="159"/>
    </location>
</feature>
<evidence type="ECO:0000313" key="3">
    <source>
        <dbReference type="EMBL" id="GGM09594.1"/>
    </source>
</evidence>
<dbReference type="Pfam" id="PF00583">
    <property type="entry name" value="Acetyltransf_1"/>
    <property type="match status" value="1"/>
</dbReference>
<dbReference type="InterPro" id="IPR050769">
    <property type="entry name" value="NAT_camello-type"/>
</dbReference>
<keyword evidence="1 3" id="KW-0808">Transferase</keyword>
<dbReference type="PROSITE" id="PS51186">
    <property type="entry name" value="GNAT"/>
    <property type="match status" value="1"/>
</dbReference>
<protein>
    <submittedName>
        <fullName evidence="3">N-acetyltransferase</fullName>
    </submittedName>
</protein>
<name>A0A8H9L321_9MICO</name>
<evidence type="ECO:0000313" key="4">
    <source>
        <dbReference type="Proteomes" id="UP000655589"/>
    </source>
</evidence>
<dbReference type="InterPro" id="IPR000182">
    <property type="entry name" value="GNAT_dom"/>
</dbReference>
<proteinExistence type="predicted"/>
<dbReference type="PANTHER" id="PTHR13947">
    <property type="entry name" value="GNAT FAMILY N-ACETYLTRANSFERASE"/>
    <property type="match status" value="1"/>
</dbReference>
<dbReference type="InterPro" id="IPR016181">
    <property type="entry name" value="Acyl_CoA_acyltransferase"/>
</dbReference>
<reference evidence="3" key="2">
    <citation type="submission" date="2020-09" db="EMBL/GenBank/DDBJ databases">
        <authorList>
            <person name="Sun Q."/>
            <person name="Ohkuma M."/>
        </authorList>
    </citation>
    <scope>NUCLEOTIDE SEQUENCE</scope>
    <source>
        <strain evidence="3">JCM 3051</strain>
    </source>
</reference>
<evidence type="ECO:0000256" key="1">
    <source>
        <dbReference type="ARBA" id="ARBA00022679"/>
    </source>
</evidence>
<evidence type="ECO:0000259" key="2">
    <source>
        <dbReference type="PROSITE" id="PS51186"/>
    </source>
</evidence>
<dbReference type="GO" id="GO:0008080">
    <property type="term" value="F:N-acetyltransferase activity"/>
    <property type="evidence" value="ECO:0007669"/>
    <property type="project" value="InterPro"/>
</dbReference>
<keyword evidence="4" id="KW-1185">Reference proteome</keyword>
<gene>
    <name evidence="3" type="ORF">GCM10010102_01790</name>
</gene>
<dbReference type="SUPFAM" id="SSF55729">
    <property type="entry name" value="Acyl-CoA N-acyltransferases (Nat)"/>
    <property type="match status" value="1"/>
</dbReference>
<dbReference type="AlphaFoldDB" id="A0A8H9L321"/>
<dbReference type="CDD" id="cd04301">
    <property type="entry name" value="NAT_SF"/>
    <property type="match status" value="1"/>
</dbReference>
<dbReference type="Proteomes" id="UP000655589">
    <property type="component" value="Unassembled WGS sequence"/>
</dbReference>
<dbReference type="RefSeq" id="WP_171107835.1">
    <property type="nucleotide sequence ID" value="NZ_BMPT01000001.1"/>
</dbReference>
<dbReference type="EMBL" id="BMPT01000001">
    <property type="protein sequence ID" value="GGM09594.1"/>
    <property type="molecule type" value="Genomic_DNA"/>
</dbReference>
<sequence>MTIETRDARPGEYDAIGAIVAAAFAADGQLDSPGSASYGTVLRDVAGRAAHAQVVAALDDGTVVGGVTYVPDGGPMADLARDGEAEIRMLGVAPDAQGRGAGTALVRECLARAAGRPVVLSTNAVAHTSHRLYERLGFVREPARDWMPVPDVTLLCYVRDAELRP</sequence>
<dbReference type="PANTHER" id="PTHR13947:SF37">
    <property type="entry name" value="LD18367P"/>
    <property type="match status" value="1"/>
</dbReference>
<organism evidence="3 4">
    <name type="scientific">Promicromonospora citrea</name>
    <dbReference type="NCBI Taxonomy" id="43677"/>
    <lineage>
        <taxon>Bacteria</taxon>
        <taxon>Bacillati</taxon>
        <taxon>Actinomycetota</taxon>
        <taxon>Actinomycetes</taxon>
        <taxon>Micrococcales</taxon>
        <taxon>Promicromonosporaceae</taxon>
        <taxon>Promicromonospora</taxon>
    </lineage>
</organism>
<accession>A0A8H9L321</accession>